<keyword evidence="4" id="KW-0804">Transcription</keyword>
<keyword evidence="3" id="KW-0238">DNA-binding</keyword>
<dbReference type="InterPro" id="IPR005119">
    <property type="entry name" value="LysR_subst-bd"/>
</dbReference>
<protein>
    <submittedName>
        <fullName evidence="6">LysR family transcriptional regulator</fullName>
    </submittedName>
</protein>
<evidence type="ECO:0000256" key="3">
    <source>
        <dbReference type="ARBA" id="ARBA00023125"/>
    </source>
</evidence>
<dbReference type="Proteomes" id="UP000744980">
    <property type="component" value="Unassembled WGS sequence"/>
</dbReference>
<dbReference type="RefSeq" id="WP_057216923.1">
    <property type="nucleotide sequence ID" value="NZ_CP083374.1"/>
</dbReference>
<feature type="domain" description="HTH lysR-type" evidence="5">
    <location>
        <begin position="2"/>
        <end position="59"/>
    </location>
</feature>
<dbReference type="InterPro" id="IPR000847">
    <property type="entry name" value="LysR_HTH_N"/>
</dbReference>
<evidence type="ECO:0000259" key="5">
    <source>
        <dbReference type="PROSITE" id="PS50931"/>
    </source>
</evidence>
<keyword evidence="7" id="KW-1185">Reference proteome</keyword>
<dbReference type="SUPFAM" id="SSF53850">
    <property type="entry name" value="Periplasmic binding protein-like II"/>
    <property type="match status" value="1"/>
</dbReference>
<keyword evidence="2" id="KW-0805">Transcription regulation</keyword>
<dbReference type="Pfam" id="PF00126">
    <property type="entry name" value="HTH_1"/>
    <property type="match status" value="1"/>
</dbReference>
<dbReference type="PROSITE" id="PS50931">
    <property type="entry name" value="HTH_LYSR"/>
    <property type="match status" value="1"/>
</dbReference>
<dbReference type="PANTHER" id="PTHR30537">
    <property type="entry name" value="HTH-TYPE TRANSCRIPTIONAL REGULATOR"/>
    <property type="match status" value="1"/>
</dbReference>
<reference evidence="6 7" key="1">
    <citation type="submission" date="2020-01" db="EMBL/GenBank/DDBJ databases">
        <title>Draft genome assembly of Ensifer adhaerens T173.</title>
        <authorList>
            <person name="Craig J.E."/>
            <person name="Stinchcombe J.R."/>
        </authorList>
    </citation>
    <scope>NUCLEOTIDE SEQUENCE [LARGE SCALE GENOMIC DNA]</scope>
    <source>
        <strain evidence="6 7">T173</strain>
    </source>
</reference>
<dbReference type="Pfam" id="PF03466">
    <property type="entry name" value="LysR_substrate"/>
    <property type="match status" value="1"/>
</dbReference>
<dbReference type="GO" id="GO:0006351">
    <property type="term" value="P:DNA-templated transcription"/>
    <property type="evidence" value="ECO:0007669"/>
    <property type="project" value="TreeGrafter"/>
</dbReference>
<comment type="similarity">
    <text evidence="1">Belongs to the LysR transcriptional regulatory family.</text>
</comment>
<sequence length="320" mass="34843">MLDLNDIGLFVQVVRFGSFAEAGRRLGIPANTVSRRIQELEEQLGARLMQRSTRKLKLTDAGHELYDNSAAAVDGLQQAGEDLIAGARVPRGLIRVAMPADFFDFYKMEWIAEFLASHPQVRIEFVLSDATADLIEEGIDVAFRGNATRGPNYVVRKIQTRSFGLVASPSYLAARGTPATLQELTRHDCLFMPQARDYATWRLQGPDGPEEEVTVTGRVMANTAQAIRKAAIAGLGIALTPILGTADFAAGRLVPVLPQYMRRNLGMSVVYPNRAHLPLAVSAFIDSVVGKIRAELLSAEGSQQFAPIADPTSEGPDPRL</sequence>
<organism evidence="6 7">
    <name type="scientific">Ensifer canadensis</name>
    <dbReference type="NCBI Taxonomy" id="555315"/>
    <lineage>
        <taxon>Bacteria</taxon>
        <taxon>Pseudomonadati</taxon>
        <taxon>Pseudomonadota</taxon>
        <taxon>Alphaproteobacteria</taxon>
        <taxon>Hyphomicrobiales</taxon>
        <taxon>Rhizobiaceae</taxon>
        <taxon>Sinorhizobium/Ensifer group</taxon>
        <taxon>Ensifer</taxon>
    </lineage>
</organism>
<proteinExistence type="inferred from homology"/>
<dbReference type="InterPro" id="IPR036390">
    <property type="entry name" value="WH_DNA-bd_sf"/>
</dbReference>
<dbReference type="CDD" id="cd08422">
    <property type="entry name" value="PBP2_CrgA_like"/>
    <property type="match status" value="1"/>
</dbReference>
<gene>
    <name evidence="6" type="ORF">GFB56_06615</name>
</gene>
<dbReference type="InterPro" id="IPR058163">
    <property type="entry name" value="LysR-type_TF_proteobact-type"/>
</dbReference>
<dbReference type="PANTHER" id="PTHR30537:SF5">
    <property type="entry name" value="HTH-TYPE TRANSCRIPTIONAL ACTIVATOR TTDR-RELATED"/>
    <property type="match status" value="1"/>
</dbReference>
<evidence type="ECO:0000313" key="6">
    <source>
        <dbReference type="EMBL" id="MBM3090485.1"/>
    </source>
</evidence>
<dbReference type="InterPro" id="IPR036388">
    <property type="entry name" value="WH-like_DNA-bd_sf"/>
</dbReference>
<name>A0AAW4FLA8_9HYPH</name>
<dbReference type="SUPFAM" id="SSF46785">
    <property type="entry name" value="Winged helix' DNA-binding domain"/>
    <property type="match status" value="1"/>
</dbReference>
<evidence type="ECO:0000313" key="7">
    <source>
        <dbReference type="Proteomes" id="UP000744980"/>
    </source>
</evidence>
<comment type="caution">
    <text evidence="6">The sequence shown here is derived from an EMBL/GenBank/DDBJ whole genome shotgun (WGS) entry which is preliminary data.</text>
</comment>
<evidence type="ECO:0000256" key="4">
    <source>
        <dbReference type="ARBA" id="ARBA00023163"/>
    </source>
</evidence>
<evidence type="ECO:0000256" key="2">
    <source>
        <dbReference type="ARBA" id="ARBA00023015"/>
    </source>
</evidence>
<dbReference type="GO" id="GO:0003700">
    <property type="term" value="F:DNA-binding transcription factor activity"/>
    <property type="evidence" value="ECO:0007669"/>
    <property type="project" value="InterPro"/>
</dbReference>
<evidence type="ECO:0000256" key="1">
    <source>
        <dbReference type="ARBA" id="ARBA00009437"/>
    </source>
</evidence>
<dbReference type="GO" id="GO:0043565">
    <property type="term" value="F:sequence-specific DNA binding"/>
    <property type="evidence" value="ECO:0007669"/>
    <property type="project" value="TreeGrafter"/>
</dbReference>
<dbReference type="Gene3D" id="3.40.190.290">
    <property type="match status" value="1"/>
</dbReference>
<accession>A0AAW4FLA8</accession>
<dbReference type="AlphaFoldDB" id="A0AAW4FLA8"/>
<dbReference type="FunFam" id="1.10.10.10:FF:000001">
    <property type="entry name" value="LysR family transcriptional regulator"/>
    <property type="match status" value="1"/>
</dbReference>
<dbReference type="Gene3D" id="1.10.10.10">
    <property type="entry name" value="Winged helix-like DNA-binding domain superfamily/Winged helix DNA-binding domain"/>
    <property type="match status" value="1"/>
</dbReference>
<dbReference type="EMBL" id="WXFA01000003">
    <property type="protein sequence ID" value="MBM3090485.1"/>
    <property type="molecule type" value="Genomic_DNA"/>
</dbReference>